<protein>
    <submittedName>
        <fullName evidence="1">tRNA (Adenine(22)-N(1))-methyltransferase</fullName>
    </submittedName>
</protein>
<dbReference type="InterPro" id="IPR006901">
    <property type="entry name" value="TrmK"/>
</dbReference>
<dbReference type="InterPro" id="IPR029063">
    <property type="entry name" value="SAM-dependent_MTases_sf"/>
</dbReference>
<dbReference type="Proteomes" id="UP001595978">
    <property type="component" value="Unassembled WGS sequence"/>
</dbReference>
<dbReference type="Pfam" id="PF04816">
    <property type="entry name" value="TrmK"/>
    <property type="match status" value="1"/>
</dbReference>
<dbReference type="Gene3D" id="3.40.50.150">
    <property type="entry name" value="Vaccinia Virus protein VP39"/>
    <property type="match status" value="1"/>
</dbReference>
<dbReference type="RefSeq" id="WP_342469219.1">
    <property type="nucleotide sequence ID" value="NZ_JBHSNQ010000081.1"/>
</dbReference>
<comment type="caution">
    <text evidence="1">The sequence shown here is derived from an EMBL/GenBank/DDBJ whole genome shotgun (WGS) entry which is preliminary data.</text>
</comment>
<reference evidence="2" key="1">
    <citation type="journal article" date="2019" name="Int. J. Syst. Evol. Microbiol.">
        <title>The Global Catalogue of Microorganisms (GCM) 10K type strain sequencing project: providing services to taxonomists for standard genome sequencing and annotation.</title>
        <authorList>
            <consortium name="The Broad Institute Genomics Platform"/>
            <consortium name="The Broad Institute Genome Sequencing Center for Infectious Disease"/>
            <person name="Wu L."/>
            <person name="Ma J."/>
        </authorList>
    </citation>
    <scope>NUCLEOTIDE SEQUENCE [LARGE SCALE GENOMIC DNA]</scope>
    <source>
        <strain evidence="2">CCUG 56331</strain>
    </source>
</reference>
<keyword evidence="2" id="KW-1185">Reference proteome</keyword>
<organism evidence="1 2">
    <name type="scientific">Ureibacillus suwonensis</name>
    <dbReference type="NCBI Taxonomy" id="313007"/>
    <lineage>
        <taxon>Bacteria</taxon>
        <taxon>Bacillati</taxon>
        <taxon>Bacillota</taxon>
        <taxon>Bacilli</taxon>
        <taxon>Bacillales</taxon>
        <taxon>Caryophanaceae</taxon>
        <taxon>Ureibacillus</taxon>
    </lineage>
</organism>
<name>A0ABW0RBH9_9BACL</name>
<dbReference type="PANTHER" id="PTHR38451:SF1">
    <property type="entry name" value="TRNA (ADENINE(22)-N(1))-METHYLTRANSFERASE"/>
    <property type="match status" value="1"/>
</dbReference>
<gene>
    <name evidence="1" type="ORF">ACFPOH_10115</name>
</gene>
<accession>A0ABW0RBH9</accession>
<dbReference type="PIRSF" id="PIRSF018637">
    <property type="entry name" value="TrmK"/>
    <property type="match status" value="1"/>
</dbReference>
<sequence>MNAQNLSKRLETVASFVPKGATVADIGSDHAYLPCYLVHKGIVQKAVAGEVVDGPYQSALKKVREEGMENQITVRLADGLAAIESGDGVDTITIAGMGGSLIVSILEKNPEKLESIQRLILQPNIHAKLIRQWALAHQWKIIDEAIVEEDEKIYEILVLERGPMELTEAEILMGKELIREKSDVFVKKWTNEVQHMKKVLQSLEKADQTPEILAKREELLHHVALVEEVLKP</sequence>
<dbReference type="EMBL" id="JBHSNQ010000081">
    <property type="protein sequence ID" value="MFC5542119.1"/>
    <property type="molecule type" value="Genomic_DNA"/>
</dbReference>
<dbReference type="Gene3D" id="1.10.287.1890">
    <property type="match status" value="1"/>
</dbReference>
<evidence type="ECO:0000313" key="1">
    <source>
        <dbReference type="EMBL" id="MFC5542119.1"/>
    </source>
</evidence>
<dbReference type="SUPFAM" id="SSF53335">
    <property type="entry name" value="S-adenosyl-L-methionine-dependent methyltransferases"/>
    <property type="match status" value="1"/>
</dbReference>
<dbReference type="PANTHER" id="PTHR38451">
    <property type="entry name" value="TRNA (ADENINE(22)-N(1))-METHYLTRANSFERASE"/>
    <property type="match status" value="1"/>
</dbReference>
<proteinExistence type="predicted"/>
<evidence type="ECO:0000313" key="2">
    <source>
        <dbReference type="Proteomes" id="UP001595978"/>
    </source>
</evidence>